<proteinExistence type="predicted"/>
<accession>A0A1I6RM29</accession>
<dbReference type="Proteomes" id="UP000198852">
    <property type="component" value="Unassembled WGS sequence"/>
</dbReference>
<dbReference type="AlphaFoldDB" id="A0A1I6RM29"/>
<evidence type="ECO:0000313" key="5">
    <source>
        <dbReference type="Proteomes" id="UP000198852"/>
    </source>
</evidence>
<protein>
    <submittedName>
        <fullName evidence="4">Ribonuclease</fullName>
    </submittedName>
</protein>
<dbReference type="EMBL" id="FOZX01000003">
    <property type="protein sequence ID" value="SFS65803.1"/>
    <property type="molecule type" value="Genomic_DNA"/>
</dbReference>
<dbReference type="GO" id="GO:0016787">
    <property type="term" value="F:hydrolase activity"/>
    <property type="evidence" value="ECO:0007669"/>
    <property type="project" value="UniProtKB-KW"/>
</dbReference>
<dbReference type="InterPro" id="IPR000026">
    <property type="entry name" value="N1-like"/>
</dbReference>
<name>A0A1I6RM29_9PSEU</name>
<feature type="chain" id="PRO_5039097687" evidence="3">
    <location>
        <begin position="31"/>
        <end position="137"/>
    </location>
</feature>
<evidence type="ECO:0000313" key="4">
    <source>
        <dbReference type="EMBL" id="SFS65803.1"/>
    </source>
</evidence>
<dbReference type="Pfam" id="PF00545">
    <property type="entry name" value="Ribonuclease"/>
    <property type="match status" value="1"/>
</dbReference>
<dbReference type="SUPFAM" id="SSF53933">
    <property type="entry name" value="Microbial ribonucleases"/>
    <property type="match status" value="1"/>
</dbReference>
<keyword evidence="3" id="KW-0732">Signal</keyword>
<feature type="signal peptide" evidence="3">
    <location>
        <begin position="1"/>
        <end position="30"/>
    </location>
</feature>
<dbReference type="OrthoDB" id="4206279at2"/>
<evidence type="ECO:0000256" key="1">
    <source>
        <dbReference type="ARBA" id="ARBA00022722"/>
    </source>
</evidence>
<reference evidence="5" key="1">
    <citation type="submission" date="2016-10" db="EMBL/GenBank/DDBJ databases">
        <authorList>
            <person name="Varghese N."/>
            <person name="Submissions S."/>
        </authorList>
    </citation>
    <scope>NUCLEOTIDE SEQUENCE [LARGE SCALE GENOMIC DNA]</scope>
    <source>
        <strain evidence="5">DSM 44771</strain>
    </source>
</reference>
<keyword evidence="5" id="KW-1185">Reference proteome</keyword>
<sequence>MKHNRINPVIKLLVAAFAVLGLLGGGSAVVAPSATAAVAQACDVNGCDEARSSNEIWASLNYPSERGWVDWPDGQCNFAGGTYNNYEGQLPEGHSYLEFDVTPRECGAQRQAYRLIVDTTTNEVYFSPDHYETFHLL</sequence>
<gene>
    <name evidence="4" type="ORF">SAMN05660874_02376</name>
</gene>
<dbReference type="GO" id="GO:0003723">
    <property type="term" value="F:RNA binding"/>
    <property type="evidence" value="ECO:0007669"/>
    <property type="project" value="InterPro"/>
</dbReference>
<dbReference type="InterPro" id="IPR016191">
    <property type="entry name" value="Ribonuclease/ribotoxin"/>
</dbReference>
<keyword evidence="1" id="KW-0540">Nuclease</keyword>
<evidence type="ECO:0000256" key="3">
    <source>
        <dbReference type="SAM" id="SignalP"/>
    </source>
</evidence>
<keyword evidence="2" id="KW-0378">Hydrolase</keyword>
<evidence type="ECO:0000256" key="2">
    <source>
        <dbReference type="ARBA" id="ARBA00022801"/>
    </source>
</evidence>
<dbReference type="GO" id="GO:0004521">
    <property type="term" value="F:RNA endonuclease activity"/>
    <property type="evidence" value="ECO:0007669"/>
    <property type="project" value="InterPro"/>
</dbReference>
<dbReference type="Gene3D" id="3.10.450.30">
    <property type="entry name" value="Microbial ribonucleases"/>
    <property type="match status" value="1"/>
</dbReference>
<dbReference type="RefSeq" id="WP_093416166.1">
    <property type="nucleotide sequence ID" value="NZ_FOZX01000003.1"/>
</dbReference>
<dbReference type="STRING" id="95161.SAMN05660874_02376"/>
<organism evidence="4 5">
    <name type="scientific">Saccharopolyspora flava</name>
    <dbReference type="NCBI Taxonomy" id="95161"/>
    <lineage>
        <taxon>Bacteria</taxon>
        <taxon>Bacillati</taxon>
        <taxon>Actinomycetota</taxon>
        <taxon>Actinomycetes</taxon>
        <taxon>Pseudonocardiales</taxon>
        <taxon>Pseudonocardiaceae</taxon>
        <taxon>Saccharopolyspora</taxon>
    </lineage>
</organism>